<dbReference type="Proteomes" id="UP000077521">
    <property type="component" value="Unassembled WGS sequence"/>
</dbReference>
<feature type="region of interest" description="Disordered" evidence="1">
    <location>
        <begin position="867"/>
        <end position="962"/>
    </location>
</feature>
<proteinExistence type="predicted"/>
<feature type="compositionally biased region" description="Low complexity" evidence="1">
    <location>
        <begin position="871"/>
        <end position="888"/>
    </location>
</feature>
<dbReference type="InterPro" id="IPR013783">
    <property type="entry name" value="Ig-like_fold"/>
</dbReference>
<feature type="region of interest" description="Disordered" evidence="1">
    <location>
        <begin position="1"/>
        <end position="88"/>
    </location>
</feature>
<feature type="compositionally biased region" description="Low complexity" evidence="1">
    <location>
        <begin position="935"/>
        <end position="955"/>
    </location>
</feature>
<feature type="compositionally biased region" description="Polar residues" evidence="1">
    <location>
        <begin position="457"/>
        <end position="468"/>
    </location>
</feature>
<feature type="region of interest" description="Disordered" evidence="1">
    <location>
        <begin position="350"/>
        <end position="380"/>
    </location>
</feature>
<sequence length="1658" mass="180012">MYRDRSSTRPPPQVQSRFDVAIDSPESSPVEPKPTWVGAFERVMGDQAELLNSERRSRPTQSRPAPAVSQALESPSSQSTKAPFYNNRGACDQQLSLTMEEPDGRRSTGDKSSSYSAHIVDFGDVLVGSSQERVIYLNSHADIPCIWYARLEESDNMLALLPIEMTDATTGEPAAVVSEGDEPPFPFRTLNPREEKRLRLRLQPREPCRDYEQTISFVDMHNSVNNLRIVVRANMLGNAKNDALAVLSGDVIDFGDCFGGQWMHRTIIIKNLGDVLLEAAFSAQKGSEVVFQLPDPAAAREDIDTDEIPSESGESAGAGEYYLGPSTSDTISIGDSSRRSTSPLAVHHFSSASASASGSVDPNSGPFLSEMAETPRNPPLFATIAAPSTLTLPQAGACEQWEQIRKSGVMSRGGTDDESDMDAASLVSQGGSSRSPSPAMHSSMYEPSHRYGPPDYSSGSHAHSQGTAGSAEAGNHDPKSAIRARSRQLRPGPGSDGSIMSGYIASGQESDRGSAAGGSALRPGTGVIKSHLTTTHLGPRPVSNMARGMRMGREDSDRHDDGTSSVSDVTALSQDSRIGPFLASPSQSTGMGSGSRYHRAGHSSLGTALRSAVEQPHSTQVEELFLRPGTEYRVIVSYRPPRGEADETFSAGRLEPKTFAISIDYARARVGGARSRGGRERKTVTCVLRTCTSFITVEPKFIDFGEVNVGSRKRAMVTVTNRSELMTRIHTRVVSKVISMFVDEVPVSPQRPYELELQFYPRRVNNKYRKQITIANLFNRSNDQIVEVRAQNVDSEGISLHSMFYSILTPTGANFLDFGDVNINSTRVRTFTIVNISSSKIALELDSATPEDIALYIKPEAKIVPDSSKTAAGAEQEAASAAGSVEGSKTPPSQAEKGKSGQNRTTDRADLKERFLEALATDSTLPARKENKTWRQAQKRAQAGRNGGAAQHANGDGASSKPKPAINLLAALRAGGKGRLTVPYGKSVAFKDRTLLRDFEYLDLATGLPIDARRLPAKSKRIHQLDSIEAGTSLRSRGSIRSKRGGADASKGAKENKTLAQRLIERNDPHQTDDTSSSAGIDANGEAKRSPALTAKRKALDTAADPTDLSQLSVGELIAAIEKQPDKLSSFYLNNPQAEERHVRMEVNLQKELQKAIANQKLQRFDLLKLEPGAEQQVIVVLCPNASTRPHIAGNARKQDLRVNFRLVEYDASVLRNTTFGHRAEDDEVLPLPIRELMVRTTLCRSIMELGQAHINLGFMEKGETKARKILIQNRSEWALRYCIKKSGSIVSGDIKLAGGRYGVVPGHGKREVEFVFTPSYAGQLQEKLVIEDVADHSNDQTILLKAQVRKMPNFAVEPTLLELEPLPSEEVSEPYSFTITNVTSKTRKFVINIDEAALRLPPATPLGEEIVFDVAVATASEASKPSLTQAEEEEVEHISQKLKVAHRKGQTDKVQKYEERLTQLGVPIPTMGKPEQGADQAEPLSAASTMADDVAERLKSKREASNAELAPSDGASSRLLRQGSTVTFSLDGNESLRIVVHVRVKSGSPASAQSTPTDDSHSKVTAMSGSSGRSTDDGDATQLDSDGKQDCSVTRQAQEVAFTIPITLHENKNKDETSTVTLSGMLWLSQSDRPRQDVNLQPFTRRAGVVVFSGSRI</sequence>
<dbReference type="PANTHER" id="PTHR39211">
    <property type="entry name" value="CHROMOSOME 7, WHOLE GENOME SHOTGUN SEQUENCE"/>
    <property type="match status" value="1"/>
</dbReference>
<accession>A0A177TWH1</accession>
<name>A0A177TWH1_9BASI</name>
<protein>
    <submittedName>
        <fullName evidence="2">Uncharacterized protein</fullName>
    </submittedName>
</protein>
<feature type="compositionally biased region" description="Low complexity" evidence="1">
    <location>
        <begin position="432"/>
        <end position="444"/>
    </location>
</feature>
<feature type="compositionally biased region" description="Basic and acidic residues" evidence="1">
    <location>
        <begin position="1495"/>
        <end position="1506"/>
    </location>
</feature>
<feature type="region of interest" description="Disordered" evidence="1">
    <location>
        <begin position="407"/>
        <end position="601"/>
    </location>
</feature>
<feature type="region of interest" description="Disordered" evidence="1">
    <location>
        <begin position="1033"/>
        <end position="1104"/>
    </location>
</feature>
<feature type="compositionally biased region" description="Basic and acidic residues" evidence="1">
    <location>
        <begin position="905"/>
        <end position="916"/>
    </location>
</feature>
<evidence type="ECO:0000256" key="1">
    <source>
        <dbReference type="SAM" id="MobiDB-lite"/>
    </source>
</evidence>
<dbReference type="PANTHER" id="PTHR39211:SF1">
    <property type="entry name" value="ABNORMAL SPINDLE-LIKE MICROCEPHALY-ASSOCIATED PROTEIN ASH DOMAIN-CONTAINING PROTEIN"/>
    <property type="match status" value="1"/>
</dbReference>
<organism evidence="2 3">
    <name type="scientific">Tilletia indica</name>
    <dbReference type="NCBI Taxonomy" id="43049"/>
    <lineage>
        <taxon>Eukaryota</taxon>
        <taxon>Fungi</taxon>
        <taxon>Dikarya</taxon>
        <taxon>Basidiomycota</taxon>
        <taxon>Ustilaginomycotina</taxon>
        <taxon>Exobasidiomycetes</taxon>
        <taxon>Tilletiales</taxon>
        <taxon>Tilletiaceae</taxon>
        <taxon>Tilletia</taxon>
    </lineage>
</organism>
<comment type="caution">
    <text evidence="2">The sequence shown here is derived from an EMBL/GenBank/DDBJ whole genome shotgun (WGS) entry which is preliminary data.</text>
</comment>
<feature type="compositionally biased region" description="Polar residues" evidence="1">
    <location>
        <begin position="71"/>
        <end position="81"/>
    </location>
</feature>
<gene>
    <name evidence="2" type="ORF">A4X13_0g2261</name>
</gene>
<reference evidence="2" key="1">
    <citation type="submission" date="2016-04" db="EMBL/GenBank/DDBJ databases">
        <authorList>
            <person name="Nguyen H.D."/>
            <person name="Samba Siva P."/>
            <person name="Cullis J."/>
            <person name="Levesque C.A."/>
            <person name="Hambleton S."/>
        </authorList>
    </citation>
    <scope>NUCLEOTIDE SEQUENCE</scope>
    <source>
        <strain evidence="2">DAOMC 236416</strain>
    </source>
</reference>
<feature type="compositionally biased region" description="Basic and acidic residues" evidence="1">
    <location>
        <begin position="551"/>
        <end position="562"/>
    </location>
</feature>
<feature type="compositionally biased region" description="Polar residues" evidence="1">
    <location>
        <begin position="563"/>
        <end position="576"/>
    </location>
</feature>
<keyword evidence="3" id="KW-1185">Reference proteome</keyword>
<feature type="compositionally biased region" description="Low complexity" evidence="1">
    <location>
        <begin position="350"/>
        <end position="359"/>
    </location>
</feature>
<feature type="region of interest" description="Disordered" evidence="1">
    <location>
        <begin position="1548"/>
        <end position="1591"/>
    </location>
</feature>
<feature type="region of interest" description="Disordered" evidence="1">
    <location>
        <begin position="1468"/>
        <end position="1519"/>
    </location>
</feature>
<reference evidence="2" key="2">
    <citation type="journal article" date="2019" name="IMA Fungus">
        <title>Genome sequencing and comparison of five Tilletia species to identify candidate genes for the detection of regulated species infecting wheat.</title>
        <authorList>
            <person name="Nguyen H.D.T."/>
            <person name="Sultana T."/>
            <person name="Kesanakurti P."/>
            <person name="Hambleton S."/>
        </authorList>
    </citation>
    <scope>NUCLEOTIDE SEQUENCE</scope>
    <source>
        <strain evidence="2">DAOMC 236416</strain>
    </source>
</reference>
<evidence type="ECO:0000313" key="2">
    <source>
        <dbReference type="EMBL" id="KAE8257585.1"/>
    </source>
</evidence>
<feature type="compositionally biased region" description="Basic and acidic residues" evidence="1">
    <location>
        <begin position="1051"/>
        <end position="1073"/>
    </location>
</feature>
<feature type="region of interest" description="Disordered" evidence="1">
    <location>
        <begin position="298"/>
        <end position="323"/>
    </location>
</feature>
<feature type="compositionally biased region" description="Polar residues" evidence="1">
    <location>
        <begin position="1549"/>
        <end position="1568"/>
    </location>
</feature>
<dbReference type="EMBL" id="LWDF02000104">
    <property type="protein sequence ID" value="KAE8257585.1"/>
    <property type="molecule type" value="Genomic_DNA"/>
</dbReference>
<dbReference type="Gene3D" id="2.60.40.10">
    <property type="entry name" value="Immunoglobulins"/>
    <property type="match status" value="2"/>
</dbReference>
<evidence type="ECO:0000313" key="3">
    <source>
        <dbReference type="Proteomes" id="UP000077521"/>
    </source>
</evidence>